<dbReference type="Gene3D" id="1.20.870.10">
    <property type="entry name" value="Son of sevenless (SoS) protein Chain: S domain 1"/>
    <property type="match status" value="1"/>
</dbReference>
<evidence type="ECO:0000256" key="7">
    <source>
        <dbReference type="SAM" id="MobiDB-lite"/>
    </source>
</evidence>
<dbReference type="Proteomes" id="UP000301737">
    <property type="component" value="Unassembled WGS sequence"/>
</dbReference>
<dbReference type="GO" id="GO:0051301">
    <property type="term" value="P:cell division"/>
    <property type="evidence" value="ECO:0007669"/>
    <property type="project" value="UniProtKB-KW"/>
</dbReference>
<dbReference type="PANTHER" id="PTHR23113:SF368">
    <property type="entry name" value="CELL DIVISION CONTROL PROTEIN 25"/>
    <property type="match status" value="1"/>
</dbReference>
<dbReference type="PROSITE" id="PS00720">
    <property type="entry name" value="RASGEF"/>
    <property type="match status" value="1"/>
</dbReference>
<dbReference type="Pfam" id="PF00617">
    <property type="entry name" value="RasGEF"/>
    <property type="match status" value="1"/>
</dbReference>
<name>A0A4C2E920_9SACH</name>
<feature type="compositionally biased region" description="Low complexity" evidence="7">
    <location>
        <begin position="203"/>
        <end position="213"/>
    </location>
</feature>
<feature type="domain" description="Ras-GEF" evidence="9">
    <location>
        <begin position="1327"/>
        <end position="1564"/>
    </location>
</feature>
<feature type="region of interest" description="Disordered" evidence="7">
    <location>
        <begin position="127"/>
        <end position="284"/>
    </location>
</feature>
<proteinExistence type="predicted"/>
<dbReference type="GO" id="GO:0006281">
    <property type="term" value="P:DNA repair"/>
    <property type="evidence" value="ECO:0007669"/>
    <property type="project" value="InterPro"/>
</dbReference>
<protein>
    <recommendedName>
        <fullName evidence="13">Cell division control protein 25</fullName>
    </recommendedName>
</protein>
<feature type="compositionally biased region" description="Polar residues" evidence="7">
    <location>
        <begin position="652"/>
        <end position="675"/>
    </location>
</feature>
<dbReference type="SUPFAM" id="SSF48366">
    <property type="entry name" value="Ras GEF"/>
    <property type="match status" value="1"/>
</dbReference>
<evidence type="ECO:0000256" key="6">
    <source>
        <dbReference type="PROSITE-ProRule" id="PRU00192"/>
    </source>
</evidence>
<dbReference type="SMART" id="SM00147">
    <property type="entry name" value="RasGEF"/>
    <property type="match status" value="1"/>
</dbReference>
<evidence type="ECO:0000256" key="3">
    <source>
        <dbReference type="ARBA" id="ARBA00022658"/>
    </source>
</evidence>
<dbReference type="InterPro" id="IPR000651">
    <property type="entry name" value="Ras-like_Gua-exchang_fac_N"/>
</dbReference>
<feature type="region of interest" description="Disordered" evidence="7">
    <location>
        <begin position="640"/>
        <end position="676"/>
    </location>
</feature>
<feature type="compositionally biased region" description="Basic residues" evidence="7">
    <location>
        <begin position="265"/>
        <end position="275"/>
    </location>
</feature>
<feature type="compositionally biased region" description="Low complexity" evidence="7">
    <location>
        <begin position="138"/>
        <end position="149"/>
    </location>
</feature>
<dbReference type="InterPro" id="IPR001895">
    <property type="entry name" value="RASGEF_cat_dom"/>
</dbReference>
<dbReference type="InterPro" id="IPR001497">
    <property type="entry name" value="MethylDNA_cys_MeTrfase_AS"/>
</dbReference>
<feature type="compositionally biased region" description="Low complexity" evidence="7">
    <location>
        <begin position="389"/>
        <end position="406"/>
    </location>
</feature>
<feature type="compositionally biased region" description="Low complexity" evidence="7">
    <location>
        <begin position="640"/>
        <end position="651"/>
    </location>
</feature>
<keyword evidence="4" id="KW-0131">Cell cycle</keyword>
<feature type="compositionally biased region" description="Polar residues" evidence="7">
    <location>
        <begin position="378"/>
        <end position="388"/>
    </location>
</feature>
<evidence type="ECO:0000256" key="1">
    <source>
        <dbReference type="ARBA" id="ARBA00022443"/>
    </source>
</evidence>
<feature type="compositionally biased region" description="Polar residues" evidence="7">
    <location>
        <begin position="414"/>
        <end position="427"/>
    </location>
</feature>
<feature type="domain" description="N-terminal Ras-GEF" evidence="10">
    <location>
        <begin position="1141"/>
        <end position="1274"/>
    </location>
</feature>
<keyword evidence="3 5" id="KW-0344">Guanine-nucleotide releasing factor</keyword>
<feature type="compositionally biased region" description="Basic and acidic residues" evidence="7">
    <location>
        <begin position="1568"/>
        <end position="1577"/>
    </location>
</feature>
<keyword evidence="12" id="KW-1185">Reference proteome</keyword>
<evidence type="ECO:0000313" key="11">
    <source>
        <dbReference type="EMBL" id="GCF00382.1"/>
    </source>
</evidence>
<evidence type="ECO:0000259" key="8">
    <source>
        <dbReference type="PROSITE" id="PS50002"/>
    </source>
</evidence>
<evidence type="ECO:0000256" key="5">
    <source>
        <dbReference type="PROSITE-ProRule" id="PRU00168"/>
    </source>
</evidence>
<dbReference type="SMART" id="SM00326">
    <property type="entry name" value="SH3"/>
    <property type="match status" value="1"/>
</dbReference>
<comment type="caution">
    <text evidence="11">The sequence shown here is derived from an EMBL/GenBank/DDBJ whole genome shotgun (WGS) entry which is preliminary data.</text>
</comment>
<feature type="region of interest" description="Disordered" evidence="7">
    <location>
        <begin position="365"/>
        <end position="429"/>
    </location>
</feature>
<dbReference type="OrthoDB" id="546434at2759"/>
<dbReference type="InterPro" id="IPR008937">
    <property type="entry name" value="Ras-like_GEF"/>
</dbReference>
<dbReference type="Pfam" id="PF07653">
    <property type="entry name" value="SH3_2"/>
    <property type="match status" value="1"/>
</dbReference>
<dbReference type="PROSITE" id="PS50212">
    <property type="entry name" value="RASGEF_NTER"/>
    <property type="match status" value="1"/>
</dbReference>
<evidence type="ECO:0000313" key="12">
    <source>
        <dbReference type="Proteomes" id="UP000301737"/>
    </source>
</evidence>
<dbReference type="SMART" id="SM00229">
    <property type="entry name" value="RasGEFN"/>
    <property type="match status" value="1"/>
</dbReference>
<feature type="domain" description="SH3" evidence="8">
    <location>
        <begin position="58"/>
        <end position="126"/>
    </location>
</feature>
<dbReference type="GO" id="GO:0005085">
    <property type="term" value="F:guanyl-nucleotide exchange factor activity"/>
    <property type="evidence" value="ECO:0007669"/>
    <property type="project" value="UniProtKB-KW"/>
</dbReference>
<dbReference type="GO" id="GO:0007265">
    <property type="term" value="P:Ras protein signal transduction"/>
    <property type="evidence" value="ECO:0007669"/>
    <property type="project" value="TreeGrafter"/>
</dbReference>
<evidence type="ECO:0008006" key="13">
    <source>
        <dbReference type="Google" id="ProtNLM"/>
    </source>
</evidence>
<keyword evidence="2" id="KW-0132">Cell division</keyword>
<feature type="region of interest" description="Disordered" evidence="7">
    <location>
        <begin position="446"/>
        <end position="469"/>
    </location>
</feature>
<evidence type="ECO:0000256" key="4">
    <source>
        <dbReference type="ARBA" id="ARBA00023306"/>
    </source>
</evidence>
<dbReference type="InterPro" id="IPR036028">
    <property type="entry name" value="SH3-like_dom_sf"/>
</dbReference>
<keyword evidence="1 6" id="KW-0728">SH3 domain</keyword>
<dbReference type="PROSITE" id="PS50009">
    <property type="entry name" value="RASGEF_CAT"/>
    <property type="match status" value="1"/>
</dbReference>
<dbReference type="Gene3D" id="2.30.30.40">
    <property type="entry name" value="SH3 Domains"/>
    <property type="match status" value="1"/>
</dbReference>
<dbReference type="InterPro" id="IPR023578">
    <property type="entry name" value="Ras_GEF_dom_sf"/>
</dbReference>
<dbReference type="PROSITE" id="PS50002">
    <property type="entry name" value="SH3"/>
    <property type="match status" value="1"/>
</dbReference>
<dbReference type="Gene3D" id="1.10.840.10">
    <property type="entry name" value="Ras guanine-nucleotide exchange factors catalytic domain"/>
    <property type="match status" value="1"/>
</dbReference>
<evidence type="ECO:0000259" key="9">
    <source>
        <dbReference type="PROSITE" id="PS50009"/>
    </source>
</evidence>
<organism evidence="11 12">
    <name type="scientific">Zygosaccharomyces mellis</name>
    <dbReference type="NCBI Taxonomy" id="42258"/>
    <lineage>
        <taxon>Eukaryota</taxon>
        <taxon>Fungi</taxon>
        <taxon>Dikarya</taxon>
        <taxon>Ascomycota</taxon>
        <taxon>Saccharomycotina</taxon>
        <taxon>Saccharomycetes</taxon>
        <taxon>Saccharomycetales</taxon>
        <taxon>Saccharomycetaceae</taxon>
        <taxon>Zygosaccharomyces</taxon>
    </lineage>
</organism>
<dbReference type="GO" id="GO:0003908">
    <property type="term" value="F:methylated-DNA-[protein]-cysteine S-methyltransferase activity"/>
    <property type="evidence" value="ECO:0007669"/>
    <property type="project" value="InterPro"/>
</dbReference>
<dbReference type="PROSITE" id="PS00374">
    <property type="entry name" value="MGMT"/>
    <property type="match status" value="1"/>
</dbReference>
<feature type="compositionally biased region" description="Low complexity" evidence="7">
    <location>
        <begin position="236"/>
        <end position="258"/>
    </location>
</feature>
<reference evidence="11 12" key="1">
    <citation type="submission" date="2019-01" db="EMBL/GenBank/DDBJ databases">
        <title>Draft Genome Sequencing of Zygosaccharomyces mellis Ca-7.</title>
        <authorList>
            <person name="Shiwa Y."/>
            <person name="Kanesaki Y."/>
            <person name="Ishige T."/>
            <person name="Mura K."/>
            <person name="Hori T."/>
            <person name="Tamura T."/>
        </authorList>
    </citation>
    <scope>NUCLEOTIDE SEQUENCE [LARGE SCALE GENOMIC DNA]</scope>
    <source>
        <strain evidence="11 12">Ca-7</strain>
    </source>
</reference>
<dbReference type="InterPro" id="IPR001452">
    <property type="entry name" value="SH3_domain"/>
</dbReference>
<dbReference type="EMBL" id="BIMX01000018">
    <property type="protein sequence ID" value="GCF00382.1"/>
    <property type="molecule type" value="Genomic_DNA"/>
</dbReference>
<dbReference type="InterPro" id="IPR036964">
    <property type="entry name" value="RASGEF_cat_dom_sf"/>
</dbReference>
<dbReference type="CDD" id="cd11883">
    <property type="entry name" value="SH3_Sdc25"/>
    <property type="match status" value="1"/>
</dbReference>
<feature type="compositionally biased region" description="Polar residues" evidence="7">
    <location>
        <begin position="446"/>
        <end position="462"/>
    </location>
</feature>
<evidence type="ECO:0000256" key="2">
    <source>
        <dbReference type="ARBA" id="ARBA00022618"/>
    </source>
</evidence>
<dbReference type="PANTHER" id="PTHR23113">
    <property type="entry name" value="GUANINE NUCLEOTIDE EXCHANGE FACTOR"/>
    <property type="match status" value="1"/>
</dbReference>
<sequence>MPYSDSATKDERTSLRASALHSTRSSSSLGPSGGVGGIGVSGLGSSISEESYPVRDVSPLDVVVVLFDFSPRRSSSSKSLLPLLQGDTVYVLGKTDGGWWDGIVVDGLGRVSRGWFPRNYTRSLQHFPGHASNPQTTVGGSVNGSSGAVLPPLGQSPQVQGFGSRTGGAAAAFGPRAKKGPTANVAIRQSTSSGSSRRDSLPAQAQAQMQASQTHTGQSRRPSAPVSTRPQIQNQTPSSSTIGSSSMSPTTSSNPSVSNEDKVSKPPHPKQRQRDKRFSLQDHPETNQVTVLPLQEIEMIFNSLNVDFVPLWTPVPSTTGDRVLYYNKQLDIYCDQLPFLSNPPLETTTNFANDDHLVDLNPKTVVGPASHNEKTFKVVSNSGRSTAASISNNKSPSLSSSSFTNDSSRHSIDLPNSNRNGSFSAPTNIPCHRVVSEGSDLQKQAAKQTVLPSFSQSGTSQASKKKPQLVQGAFQHGSHKRNARAILSEPELFYHHTMDVKVWPELRDTVLYYARKAHEMFLKDNRIDFGRYFQLVSTYTAYTQMACRLCCIQFQHKHHLKELKRLLKKVILSLSRLSVNSSLYFLYSQRTSIKTQSTPHTSQSQSQLSDVAEKILQRPSASSGLSKDVTPYVSSIGASSSEELPFSTSSSYPMANNQRNSSSATARTSIPSPTDSVALEKGNPALLSNLFTTIDLEFSHFIKTLQMLYYLLQFSVARTDWIPQMFPRFFRGSFNGGSWTNPFSQPTTSTVRQTVGVKGDNEGIANNSATALTSGPLGGFPPRVAEAIARAGGYDLHEVADTPIWNSRSVPNRSIVKNQRILQRSVFNRPSHHRTFSRSKAPKIVQYALDENTVNLMKRRYTALTSKFQSAEFRGDNIYPEEEVTTKRKRLEIISQVYEEVSTTGLLEILENLNINIFVNLKKLIGEGKSDAESEEFLKHQLTSISSLLTEFFDIKQAFHDTVISLVMSTQQITLSDPYVFCHMKSNFPVGYFEPGLSFAQVNKADKMAIDFYKYLVNQDVEVNGMKFLKSTDDLNVASNNYEEVAYLSCVVVEQLTRERENLLNYATRMMKSDLTAALLEGEQDKWFEDYSLFGLHGEDAESSVAAHSEDEGEDTTFGTIAKDVPWFLTPDHEQDLIYDQKGRIKGGTKDALIEYLTNPEVVDAWFNVTMLLTFKSIFGTREFLYNLMYRYNSYPPEGLSYDEYNLWIEKKLQPIKLRVISIMKSLFSHYWNPNYYEPGVVSALNFAQNACKEQVPGANELRIVIKEIVANNGKPKGDFEDPMEQVRSSPMSDRNSVRGPLVSNSVVGSTPHSLHNFRKIKLLDIDPRTYASQLTIMEHNNYLCISIFECLDRAWGTKYGELGGSPNITKFIASANNLTNYVSYTIVKQSDAKIRGKLIMHFITVAQYCRELHNFSSMTAIVSALCSSPIFRLKKTWPLVSKECNGFLNEMNTLMDSTKNFINYREFLRSLRDVACVPFFGVFLSDLTFICGGNPDYLFGSSDVVNFGKRARTVDILEGSMSFKKVYYKLKRYEDIQEILEESLSNVPHIEKQYELSLQIEPREEISSRGTTHHEGTANSGIGTHAINDSSPGKLLKMGKKKQSSRLFGQ</sequence>
<dbReference type="GO" id="GO:0005886">
    <property type="term" value="C:plasma membrane"/>
    <property type="evidence" value="ECO:0007669"/>
    <property type="project" value="TreeGrafter"/>
</dbReference>
<gene>
    <name evidence="11" type="ORF">ZYGM_000390</name>
</gene>
<feature type="region of interest" description="Disordered" evidence="7">
    <location>
        <begin position="1277"/>
        <end position="1297"/>
    </location>
</feature>
<feature type="compositionally biased region" description="Polar residues" evidence="7">
    <location>
        <begin position="1578"/>
        <end position="1592"/>
    </location>
</feature>
<dbReference type="InterPro" id="IPR019804">
    <property type="entry name" value="Ras_G-nucl-exch_fac_CS"/>
</dbReference>
<feature type="compositionally biased region" description="Polar residues" evidence="7">
    <location>
        <begin position="214"/>
        <end position="235"/>
    </location>
</feature>
<feature type="region of interest" description="Disordered" evidence="7">
    <location>
        <begin position="1568"/>
        <end position="1611"/>
    </location>
</feature>
<dbReference type="SUPFAM" id="SSF50044">
    <property type="entry name" value="SH3-domain"/>
    <property type="match status" value="1"/>
</dbReference>
<dbReference type="CDD" id="cd00155">
    <property type="entry name" value="RasGEF"/>
    <property type="match status" value="1"/>
</dbReference>
<evidence type="ECO:0000259" key="10">
    <source>
        <dbReference type="PROSITE" id="PS50212"/>
    </source>
</evidence>
<accession>A0A4C2E920</accession>
<dbReference type="CDD" id="cd06224">
    <property type="entry name" value="REM"/>
    <property type="match status" value="1"/>
</dbReference>
<dbReference type="Pfam" id="PF00618">
    <property type="entry name" value="RasGEF_N"/>
    <property type="match status" value="1"/>
</dbReference>
<feature type="region of interest" description="Disordered" evidence="7">
    <location>
        <begin position="1"/>
        <end position="35"/>
    </location>
</feature>